<dbReference type="EMBL" id="KN880653">
    <property type="protein sequence ID" value="KIY64105.1"/>
    <property type="molecule type" value="Genomic_DNA"/>
</dbReference>
<evidence type="ECO:0000313" key="1">
    <source>
        <dbReference type="EMBL" id="KIY64105.1"/>
    </source>
</evidence>
<name>A0A0D7B1M8_9AGAR</name>
<keyword evidence="2" id="KW-1185">Reference proteome</keyword>
<sequence length="176" mass="20010">MRDYMESLWRCVSFDNLTPWLRGPVQECFTTLQECIHQVAASAINSGNAWLRDYFHFQKYWRLRGSHFDNDKGLSAAVLQTITFDTIACDAILFAPLPIDMNVDDLDSVSLFRTASRTDSSTFPSSPKRRCLEKMLREPIDAIVDQILPPTTVPLDAPVLRIGVRATRHLQVRLPG</sequence>
<dbReference type="Proteomes" id="UP000054007">
    <property type="component" value="Unassembled WGS sequence"/>
</dbReference>
<dbReference type="AlphaFoldDB" id="A0A0D7B1M8"/>
<protein>
    <submittedName>
        <fullName evidence="1">Uncharacterized protein</fullName>
    </submittedName>
</protein>
<reference evidence="1 2" key="1">
    <citation type="journal article" date="2015" name="Fungal Genet. Biol.">
        <title>Evolution of novel wood decay mechanisms in Agaricales revealed by the genome sequences of Fistulina hepatica and Cylindrobasidium torrendii.</title>
        <authorList>
            <person name="Floudas D."/>
            <person name="Held B.W."/>
            <person name="Riley R."/>
            <person name="Nagy L.G."/>
            <person name="Koehler G."/>
            <person name="Ransdell A.S."/>
            <person name="Younus H."/>
            <person name="Chow J."/>
            <person name="Chiniquy J."/>
            <person name="Lipzen A."/>
            <person name="Tritt A."/>
            <person name="Sun H."/>
            <person name="Haridas S."/>
            <person name="LaButti K."/>
            <person name="Ohm R.A."/>
            <person name="Kues U."/>
            <person name="Blanchette R.A."/>
            <person name="Grigoriev I.V."/>
            <person name="Minto R.E."/>
            <person name="Hibbett D.S."/>
        </authorList>
    </citation>
    <scope>NUCLEOTIDE SEQUENCE [LARGE SCALE GENOMIC DNA]</scope>
    <source>
        <strain evidence="1 2">FP15055 ss-10</strain>
    </source>
</reference>
<gene>
    <name evidence="1" type="ORF">CYLTODRAFT_425503</name>
</gene>
<proteinExistence type="predicted"/>
<accession>A0A0D7B1M8</accession>
<evidence type="ECO:0000313" key="2">
    <source>
        <dbReference type="Proteomes" id="UP000054007"/>
    </source>
</evidence>
<organism evidence="1 2">
    <name type="scientific">Cylindrobasidium torrendii FP15055 ss-10</name>
    <dbReference type="NCBI Taxonomy" id="1314674"/>
    <lineage>
        <taxon>Eukaryota</taxon>
        <taxon>Fungi</taxon>
        <taxon>Dikarya</taxon>
        <taxon>Basidiomycota</taxon>
        <taxon>Agaricomycotina</taxon>
        <taxon>Agaricomycetes</taxon>
        <taxon>Agaricomycetidae</taxon>
        <taxon>Agaricales</taxon>
        <taxon>Marasmiineae</taxon>
        <taxon>Physalacriaceae</taxon>
        <taxon>Cylindrobasidium</taxon>
    </lineage>
</organism>